<dbReference type="GO" id="GO:0008202">
    <property type="term" value="P:steroid metabolic process"/>
    <property type="evidence" value="ECO:0007669"/>
    <property type="project" value="TreeGrafter"/>
</dbReference>
<dbReference type="PROSITE" id="PS00061">
    <property type="entry name" value="ADH_SHORT"/>
    <property type="match status" value="1"/>
</dbReference>
<evidence type="ECO:0000256" key="3">
    <source>
        <dbReference type="SAM" id="Phobius"/>
    </source>
</evidence>
<evidence type="ECO:0000313" key="4">
    <source>
        <dbReference type="EMBL" id="KAK3580402.1"/>
    </source>
</evidence>
<keyword evidence="3" id="KW-0472">Membrane</keyword>
<dbReference type="SUPFAM" id="SSF51735">
    <property type="entry name" value="NAD(P)-binding Rossmann-fold domains"/>
    <property type="match status" value="1"/>
</dbReference>
<reference evidence="4" key="3">
    <citation type="submission" date="2023-05" db="EMBL/GenBank/DDBJ databases">
        <authorList>
            <person name="Smith C.H."/>
        </authorList>
    </citation>
    <scope>NUCLEOTIDE SEQUENCE</scope>
    <source>
        <strain evidence="4">CHS0354</strain>
        <tissue evidence="4">Mantle</tissue>
    </source>
</reference>
<feature type="transmembrane region" description="Helical" evidence="3">
    <location>
        <begin position="42"/>
        <end position="58"/>
    </location>
</feature>
<reference evidence="4" key="2">
    <citation type="journal article" date="2021" name="Genome Biol. Evol.">
        <title>Developing a high-quality reference genome for a parasitic bivalve with doubly uniparental inheritance (Bivalvia: Unionida).</title>
        <authorList>
            <person name="Smith C.H."/>
        </authorList>
    </citation>
    <scope>NUCLEOTIDE SEQUENCE</scope>
    <source>
        <strain evidence="4">CHS0354</strain>
        <tissue evidence="4">Mantle</tissue>
    </source>
</reference>
<protein>
    <submittedName>
        <fullName evidence="4">Uncharacterized protein</fullName>
    </submittedName>
</protein>
<dbReference type="PRINTS" id="PR00081">
    <property type="entry name" value="GDHRDH"/>
</dbReference>
<dbReference type="GO" id="GO:0016491">
    <property type="term" value="F:oxidoreductase activity"/>
    <property type="evidence" value="ECO:0007669"/>
    <property type="project" value="UniProtKB-KW"/>
</dbReference>
<dbReference type="Pfam" id="PF00106">
    <property type="entry name" value="adh_short"/>
    <property type="match status" value="1"/>
</dbReference>
<proteinExistence type="inferred from homology"/>
<dbReference type="EMBL" id="JAEAOA010000142">
    <property type="protein sequence ID" value="KAK3580402.1"/>
    <property type="molecule type" value="Genomic_DNA"/>
</dbReference>
<reference evidence="4" key="1">
    <citation type="journal article" date="2021" name="Genome Biol. Evol.">
        <title>A High-Quality Reference Genome for a Parasitic Bivalve with Doubly Uniparental Inheritance (Bivalvia: Unionida).</title>
        <authorList>
            <person name="Smith C.H."/>
        </authorList>
    </citation>
    <scope>NUCLEOTIDE SEQUENCE</scope>
    <source>
        <strain evidence="4">CHS0354</strain>
    </source>
</reference>
<keyword evidence="1" id="KW-0560">Oxidoreductase</keyword>
<dbReference type="PANTHER" id="PTHR43313">
    <property type="entry name" value="SHORT-CHAIN DEHYDROGENASE/REDUCTASE FAMILY 9C"/>
    <property type="match status" value="1"/>
</dbReference>
<dbReference type="InterPro" id="IPR036291">
    <property type="entry name" value="NAD(P)-bd_dom_sf"/>
</dbReference>
<dbReference type="AlphaFoldDB" id="A0AAE0RVF3"/>
<keyword evidence="3" id="KW-0812">Transmembrane</keyword>
<comment type="similarity">
    <text evidence="2">Belongs to the short-chain dehydrogenases/reductases (SDR) family.</text>
</comment>
<dbReference type="Proteomes" id="UP001195483">
    <property type="component" value="Unassembled WGS sequence"/>
</dbReference>
<comment type="caution">
    <text evidence="4">The sequence shown here is derived from an EMBL/GenBank/DDBJ whole genome shotgun (WGS) entry which is preliminary data.</text>
</comment>
<evidence type="ECO:0000313" key="5">
    <source>
        <dbReference type="Proteomes" id="UP001195483"/>
    </source>
</evidence>
<dbReference type="PRINTS" id="PR00080">
    <property type="entry name" value="SDRFAMILY"/>
</dbReference>
<gene>
    <name evidence="4" type="ORF">CHS0354_001521</name>
</gene>
<keyword evidence="3" id="KW-1133">Transmembrane helix</keyword>
<sequence length="422" mass="48074">MQRIDYQIELAMSLGRFLWSYFFEAAAFFAALLVFAYRATTWDFIVGVGLIFLLLRILRRTTKRTINHDRKAVFITGCDTGFGYHLAERLATKTFKVFAGCLLIDGEGSKKLGAHESNRIQILPLDVTRDDSVQAALEFVQQNLDETELWGLVNNAGIYAHGEVELSIIDAFKKCAEVNLYGLIRVTKAFLPLIRKSKGRIVNMSSSSGLHSWPCSSPYNTSKYGVESVSDSLRAEMRRFDVKVILIEPAMFGGNTGIHNESNGRRYMQEIEEFWKTASTDVKQTYTKSYMLRQVKLILELRGKFAAKSTKPVIDAMEDGLTNTTPKFRYLVHGGPWPIDPIAVFAKVFPFVPEFLMDWIICRITMLNKLPSESIPKDEREVDQEQNLRANQQNLRNRSAEVNNVAFPYSSVLQEENKRKPH</sequence>
<evidence type="ECO:0000256" key="2">
    <source>
        <dbReference type="RuleBase" id="RU000363"/>
    </source>
</evidence>
<organism evidence="4 5">
    <name type="scientific">Potamilus streckersoni</name>
    <dbReference type="NCBI Taxonomy" id="2493646"/>
    <lineage>
        <taxon>Eukaryota</taxon>
        <taxon>Metazoa</taxon>
        <taxon>Spiralia</taxon>
        <taxon>Lophotrochozoa</taxon>
        <taxon>Mollusca</taxon>
        <taxon>Bivalvia</taxon>
        <taxon>Autobranchia</taxon>
        <taxon>Heteroconchia</taxon>
        <taxon>Palaeoheterodonta</taxon>
        <taxon>Unionida</taxon>
        <taxon>Unionoidea</taxon>
        <taxon>Unionidae</taxon>
        <taxon>Ambleminae</taxon>
        <taxon>Lampsilini</taxon>
        <taxon>Potamilus</taxon>
    </lineage>
</organism>
<keyword evidence="5" id="KW-1185">Reference proteome</keyword>
<dbReference type="PANTHER" id="PTHR43313:SF36">
    <property type="entry name" value="D-BETA-HYDROXYBUTYRATE DEHYDROGENASE, MITOCHONDRIAL"/>
    <property type="match status" value="1"/>
</dbReference>
<name>A0AAE0RVF3_9BIVA</name>
<dbReference type="Gene3D" id="3.40.50.720">
    <property type="entry name" value="NAD(P)-binding Rossmann-like Domain"/>
    <property type="match status" value="1"/>
</dbReference>
<dbReference type="InterPro" id="IPR020904">
    <property type="entry name" value="Sc_DH/Rdtase_CS"/>
</dbReference>
<accession>A0AAE0RVF3</accession>
<feature type="transmembrane region" description="Helical" evidence="3">
    <location>
        <begin position="18"/>
        <end position="36"/>
    </location>
</feature>
<evidence type="ECO:0000256" key="1">
    <source>
        <dbReference type="ARBA" id="ARBA00023002"/>
    </source>
</evidence>
<dbReference type="InterPro" id="IPR002347">
    <property type="entry name" value="SDR_fam"/>
</dbReference>